<dbReference type="PROSITE" id="PS00108">
    <property type="entry name" value="PROTEIN_KINASE_ST"/>
    <property type="match status" value="1"/>
</dbReference>
<keyword evidence="4" id="KW-0418">Kinase</keyword>
<proteinExistence type="predicted"/>
<dbReference type="Gene3D" id="3.30.200.20">
    <property type="entry name" value="Phosphorylase Kinase, domain 1"/>
    <property type="match status" value="1"/>
</dbReference>
<feature type="domain" description="Protein kinase" evidence="8">
    <location>
        <begin position="469"/>
        <end position="756"/>
    </location>
</feature>
<dbReference type="PROSITE" id="PS50011">
    <property type="entry name" value="PROTEIN_KINASE_DOM"/>
    <property type="match status" value="1"/>
</dbReference>
<dbReference type="InterPro" id="IPR001245">
    <property type="entry name" value="Ser-Thr/Tyr_kinase_cat_dom"/>
</dbReference>
<evidence type="ECO:0000259" key="8">
    <source>
        <dbReference type="PROSITE" id="PS50011"/>
    </source>
</evidence>
<dbReference type="InterPro" id="IPR051681">
    <property type="entry name" value="Ser/Thr_Kinases-Pseudokinases"/>
</dbReference>
<evidence type="ECO:0000256" key="3">
    <source>
        <dbReference type="ARBA" id="ARBA00022741"/>
    </source>
</evidence>
<dbReference type="InterPro" id="IPR029016">
    <property type="entry name" value="GAF-like_dom_sf"/>
</dbReference>
<gene>
    <name evidence="9" type="ORF">OEZ85_006227</name>
</gene>
<name>A0ABY8TTX3_TETOB</name>
<protein>
    <recommendedName>
        <fullName evidence="8">Protein kinase domain-containing protein</fullName>
    </recommendedName>
</protein>
<evidence type="ECO:0000313" key="9">
    <source>
        <dbReference type="EMBL" id="WIA12566.1"/>
    </source>
</evidence>
<evidence type="ECO:0000256" key="1">
    <source>
        <dbReference type="ARBA" id="ARBA00022527"/>
    </source>
</evidence>
<keyword evidence="1" id="KW-0723">Serine/threonine-protein kinase</keyword>
<evidence type="ECO:0000256" key="4">
    <source>
        <dbReference type="ARBA" id="ARBA00022777"/>
    </source>
</evidence>
<sequence length="770" mass="80381">MNSKVTLQESLLIQQVTQVLSALSLVPRDGVTSSCNRAAEVLLAHLHGVDTVSLCTYTAGVPSVCLLAGAAGLGTRALQQQLVMSGSNWAPYLCALSGSQFVYKTVASPADAEQLPQDWAALHELAGLRTFLAAQVAVPGQGVVGVLCLASQQPGAFAEPSWGLLLAMAATGLVPLLAGPWLGGLSGLAAGLADVASMDGFAGFAAGFLQGAGALLGSVTNRHLGVRLGLLGEGGEELLLLQPSEDTPSTSTSRQQQQQQHGGDMLLLTGDAAADSLLLGGNGSFDSGLPQVHMTRLTAASTLLLQAVRAGKPCSMLDVQAAIEADRDAVPLDVLLTDASEPTGSMLVVPLFSGCGRALGGLYLVHDEAGPLLDGALLREQAGMLQALLQQEIADMEVGLEEVQMAKHRLIRSVSCLSSSSCSSSASATGSLISVATCASRSAELGVLHKQWQMQDKQQACASSYLAELQLHSVLGVGGFSTVYAGSWMGSRTAIKVMRLSPDDKQGIPAKSAMEMAALSTLRHPNIQQGPLGIRFRQASESDLSGGASDSFNILVMERCDRGNLADAVRAEGLLHRRGPDRVLRVSMGLLYTVLLDVAAALRYMHSMGLVHLDVKASNVLLQTTAGRPGGVPVAKLGDLGLVKLLGDSGSLVNRSTSGTLTHLAPERLQAGSLITPAADTYSFGVLMYELYTGQKPYAGLAPGPGMMRAIFDGLRPVFPDSTPAGYRALAECCWSCHISARPCFEEVVGRLQELLGQTCKLAQAMKQRQ</sequence>
<accession>A0ABY8TTX3</accession>
<dbReference type="InterPro" id="IPR000719">
    <property type="entry name" value="Prot_kinase_dom"/>
</dbReference>
<dbReference type="Pfam" id="PF07714">
    <property type="entry name" value="PK_Tyr_Ser-Thr"/>
    <property type="match status" value="1"/>
</dbReference>
<dbReference type="Proteomes" id="UP001244341">
    <property type="component" value="Chromosome 4b"/>
</dbReference>
<dbReference type="SUPFAM" id="SSF56112">
    <property type="entry name" value="Protein kinase-like (PK-like)"/>
    <property type="match status" value="1"/>
</dbReference>
<keyword evidence="5 6" id="KW-0067">ATP-binding</keyword>
<keyword evidence="2" id="KW-0808">Transferase</keyword>
<keyword evidence="10" id="KW-1185">Reference proteome</keyword>
<dbReference type="PANTHER" id="PTHR44329">
    <property type="entry name" value="SERINE/THREONINE-PROTEIN KINASE TNNI3K-RELATED"/>
    <property type="match status" value="1"/>
</dbReference>
<feature type="compositionally biased region" description="Polar residues" evidence="7">
    <location>
        <begin position="244"/>
        <end position="254"/>
    </location>
</feature>
<evidence type="ECO:0000256" key="5">
    <source>
        <dbReference type="ARBA" id="ARBA00022840"/>
    </source>
</evidence>
<dbReference type="InterPro" id="IPR008271">
    <property type="entry name" value="Ser/Thr_kinase_AS"/>
</dbReference>
<feature type="region of interest" description="Disordered" evidence="7">
    <location>
        <begin position="243"/>
        <end position="262"/>
    </location>
</feature>
<keyword evidence="3 6" id="KW-0547">Nucleotide-binding</keyword>
<evidence type="ECO:0000256" key="2">
    <source>
        <dbReference type="ARBA" id="ARBA00022679"/>
    </source>
</evidence>
<dbReference type="SMART" id="SM00220">
    <property type="entry name" value="S_TKc"/>
    <property type="match status" value="1"/>
</dbReference>
<evidence type="ECO:0000256" key="7">
    <source>
        <dbReference type="SAM" id="MobiDB-lite"/>
    </source>
</evidence>
<organism evidence="9 10">
    <name type="scientific">Tetradesmus obliquus</name>
    <name type="common">Green alga</name>
    <name type="synonym">Acutodesmus obliquus</name>
    <dbReference type="NCBI Taxonomy" id="3088"/>
    <lineage>
        <taxon>Eukaryota</taxon>
        <taxon>Viridiplantae</taxon>
        <taxon>Chlorophyta</taxon>
        <taxon>core chlorophytes</taxon>
        <taxon>Chlorophyceae</taxon>
        <taxon>CS clade</taxon>
        <taxon>Sphaeropleales</taxon>
        <taxon>Scenedesmaceae</taxon>
        <taxon>Tetradesmus</taxon>
    </lineage>
</organism>
<dbReference type="InterPro" id="IPR017441">
    <property type="entry name" value="Protein_kinase_ATP_BS"/>
</dbReference>
<feature type="binding site" evidence="6">
    <location>
        <position position="496"/>
    </location>
    <ligand>
        <name>ATP</name>
        <dbReference type="ChEBI" id="CHEBI:30616"/>
    </ligand>
</feature>
<dbReference type="Gene3D" id="1.10.510.10">
    <property type="entry name" value="Transferase(Phosphotransferase) domain 1"/>
    <property type="match status" value="1"/>
</dbReference>
<dbReference type="PROSITE" id="PS00107">
    <property type="entry name" value="PROTEIN_KINASE_ATP"/>
    <property type="match status" value="1"/>
</dbReference>
<dbReference type="InterPro" id="IPR011009">
    <property type="entry name" value="Kinase-like_dom_sf"/>
</dbReference>
<reference evidence="9 10" key="1">
    <citation type="submission" date="2023-05" db="EMBL/GenBank/DDBJ databases">
        <title>A 100% complete, gapless, phased diploid assembly of the Scenedesmus obliquus UTEX 3031 genome.</title>
        <authorList>
            <person name="Biondi T.C."/>
            <person name="Hanschen E.R."/>
            <person name="Kwon T."/>
            <person name="Eng W."/>
            <person name="Kruse C.P.S."/>
            <person name="Koehler S.I."/>
            <person name="Kunde Y."/>
            <person name="Gleasner C.D."/>
            <person name="You Mak K.T."/>
            <person name="Polle J."/>
            <person name="Hovde B.T."/>
            <person name="Starkenburg S.R."/>
        </authorList>
    </citation>
    <scope>NUCLEOTIDE SEQUENCE [LARGE SCALE GENOMIC DNA]</scope>
    <source>
        <strain evidence="9 10">DOE0152z</strain>
    </source>
</reference>
<dbReference type="EMBL" id="CP126211">
    <property type="protein sequence ID" value="WIA12566.1"/>
    <property type="molecule type" value="Genomic_DNA"/>
</dbReference>
<evidence type="ECO:0000313" key="10">
    <source>
        <dbReference type="Proteomes" id="UP001244341"/>
    </source>
</evidence>
<dbReference type="PANTHER" id="PTHR44329:SF289">
    <property type="entry name" value="SERINE_THREONINE-PROTEIN KINASE VIK"/>
    <property type="match status" value="1"/>
</dbReference>
<dbReference type="Gene3D" id="3.30.450.40">
    <property type="match status" value="1"/>
</dbReference>
<evidence type="ECO:0000256" key="6">
    <source>
        <dbReference type="PROSITE-ProRule" id="PRU10141"/>
    </source>
</evidence>